<comment type="caution">
    <text evidence="3">The sequence shown here is derived from an EMBL/GenBank/DDBJ whole genome shotgun (WGS) entry which is preliminary data.</text>
</comment>
<dbReference type="OrthoDB" id="3064120at2759"/>
<dbReference type="KEGG" id="mrr:Moror_2375"/>
<evidence type="ECO:0000256" key="1">
    <source>
        <dbReference type="SAM" id="MobiDB-lite"/>
    </source>
</evidence>
<proteinExistence type="predicted"/>
<evidence type="ECO:0000313" key="3">
    <source>
        <dbReference type="EMBL" id="ESK85851.1"/>
    </source>
</evidence>
<keyword evidence="2" id="KW-1133">Transmembrane helix</keyword>
<accession>V2WZ92</accession>
<evidence type="ECO:0000256" key="2">
    <source>
        <dbReference type="SAM" id="Phobius"/>
    </source>
</evidence>
<gene>
    <name evidence="3" type="ORF">Moror_2375</name>
</gene>
<dbReference type="EMBL" id="AWSO01001007">
    <property type="protein sequence ID" value="ESK85851.1"/>
    <property type="molecule type" value="Genomic_DNA"/>
</dbReference>
<dbReference type="HOGENOM" id="CLU_511993_0_0_1"/>
<evidence type="ECO:0000313" key="4">
    <source>
        <dbReference type="Proteomes" id="UP000017559"/>
    </source>
</evidence>
<reference evidence="3 4" key="1">
    <citation type="journal article" date="2014" name="BMC Genomics">
        <title>Genome and secretome analysis of the hemibiotrophic fungal pathogen, Moniliophthora roreri, which causes frosty pod rot disease of cacao: mechanisms of the biotrophic and necrotrophic phases.</title>
        <authorList>
            <person name="Meinhardt L.W."/>
            <person name="Costa G.G.L."/>
            <person name="Thomazella D.P.T."/>
            <person name="Teixeira P.J.P.L."/>
            <person name="Carazzolle M.F."/>
            <person name="Schuster S.C."/>
            <person name="Carlson J.E."/>
            <person name="Guiltinan M.J."/>
            <person name="Mieczkowski P."/>
            <person name="Farmer A."/>
            <person name="Ramaraj T."/>
            <person name="Crozier J."/>
            <person name="Davis R.E."/>
            <person name="Shao J."/>
            <person name="Melnick R.L."/>
            <person name="Pereira G.A.G."/>
            <person name="Bailey B.A."/>
        </authorList>
    </citation>
    <scope>NUCLEOTIDE SEQUENCE [LARGE SCALE GENOMIC DNA]</scope>
    <source>
        <strain evidence="3 4">MCA 2997</strain>
    </source>
</reference>
<feature type="transmembrane region" description="Helical" evidence="2">
    <location>
        <begin position="291"/>
        <end position="312"/>
    </location>
</feature>
<name>V2WZ92_MONRO</name>
<feature type="compositionally biased region" description="Polar residues" evidence="1">
    <location>
        <begin position="9"/>
        <end position="29"/>
    </location>
</feature>
<feature type="region of interest" description="Disordered" evidence="1">
    <location>
        <begin position="1"/>
        <end position="30"/>
    </location>
</feature>
<dbReference type="AlphaFoldDB" id="V2WZ92"/>
<organism evidence="3 4">
    <name type="scientific">Moniliophthora roreri (strain MCA 2997)</name>
    <name type="common">Cocoa frosty pod rot fungus</name>
    <name type="synonym">Crinipellis roreri</name>
    <dbReference type="NCBI Taxonomy" id="1381753"/>
    <lineage>
        <taxon>Eukaryota</taxon>
        <taxon>Fungi</taxon>
        <taxon>Dikarya</taxon>
        <taxon>Basidiomycota</taxon>
        <taxon>Agaricomycotina</taxon>
        <taxon>Agaricomycetes</taxon>
        <taxon>Agaricomycetidae</taxon>
        <taxon>Agaricales</taxon>
        <taxon>Marasmiineae</taxon>
        <taxon>Marasmiaceae</taxon>
        <taxon>Moniliophthora</taxon>
    </lineage>
</organism>
<sequence length="532" mass="57655">MKTFPGPTLLNSNYDQRTNYPPTLTTPTRHSSRSLLDMTINDYKTKSAKAFFVFVILSQFPTISAAPALVASSLDSILHHEIPDKTLPVSTSSVQTAGALHSSSIISILDKPTPSLGTLDVVSATSLIPESLPIGLSSSLASILSTTAMASSISALVDEPTTTAVIPLDTPLETPSSTLPIQFDPSTTEVPTIIPSTTSASYTASSRPLLSTLAFFSSSITLVRTSTLPSATGTALSFMPSHDSVGTLTVHADEDTSIVLAQIASPTATPTAITDPGSVDKPYGLTTQHQVVIFSSILGVLFTFAVASFIVTKAQHANWCRRVRRTNYGLGRCIEKDMEEGSWTKLASQNSITHPSPTLSLSYHPFHDPMSSLRSSLMEQPQTLMQEKDIARLRNRVLDIVPDFPRSRFSVTSSDLGSVYSDSKFVIGEDEEEGDEEEEEDFAPLLSPEEFFSLPSTSTIASRHSRRNSAPVFGRKRRIAGLSVAEYRMSRAVAERRLSRAQTTRRKSAAVRFTHRKSHSVVCAPTEDGKWI</sequence>
<protein>
    <submittedName>
        <fullName evidence="3">Uncharacterized protein</fullName>
    </submittedName>
</protein>
<keyword evidence="4" id="KW-1185">Reference proteome</keyword>
<keyword evidence="2" id="KW-0812">Transmembrane</keyword>
<dbReference type="Proteomes" id="UP000017559">
    <property type="component" value="Unassembled WGS sequence"/>
</dbReference>
<keyword evidence="2" id="KW-0472">Membrane</keyword>